<sequence>MRKNKTLLLGVGNYLMGDEGIGVHVAQRLEVSQEIPGIDVVDGGTGGFHLLEFFEQYQKVILVDATLDGLKPGTIRCIKPKYASDFPPEISAHDIGLKDLMSALQLLDKMPDLYLFVVSIESIQQQGMELTKDIEGCIPKLLEEIKSAV</sequence>
<proteinExistence type="inferred from homology"/>
<evidence type="ECO:0000256" key="4">
    <source>
        <dbReference type="ARBA" id="ARBA00022801"/>
    </source>
</evidence>
<organism evidence="5 7">
    <name type="scientific">Chitinophaga sancti</name>
    <dbReference type="NCBI Taxonomy" id="1004"/>
    <lineage>
        <taxon>Bacteria</taxon>
        <taxon>Pseudomonadati</taxon>
        <taxon>Bacteroidota</taxon>
        <taxon>Chitinophagia</taxon>
        <taxon>Chitinophagales</taxon>
        <taxon>Chitinophagaceae</taxon>
        <taxon>Chitinophaga</taxon>
    </lineage>
</organism>
<dbReference type="PRINTS" id="PR00446">
    <property type="entry name" value="HYDRGNUPTAKE"/>
</dbReference>
<dbReference type="EMBL" id="FPIZ01000018">
    <property type="protein sequence ID" value="SFW79777.1"/>
    <property type="molecule type" value="Genomic_DNA"/>
</dbReference>
<evidence type="ECO:0000256" key="1">
    <source>
        <dbReference type="ARBA" id="ARBA00006814"/>
    </source>
</evidence>
<dbReference type="AlphaFoldDB" id="A0A1K1S5Z9"/>
<evidence type="ECO:0000313" key="7">
    <source>
        <dbReference type="Proteomes" id="UP000183788"/>
    </source>
</evidence>
<dbReference type="Proteomes" id="UP001326715">
    <property type="component" value="Chromosome"/>
</dbReference>
<evidence type="ECO:0000313" key="8">
    <source>
        <dbReference type="Proteomes" id="UP001326715"/>
    </source>
</evidence>
<comment type="similarity">
    <text evidence="1">Belongs to the peptidase A31 family.</text>
</comment>
<dbReference type="InterPro" id="IPR023430">
    <property type="entry name" value="Pept_HybD-like_dom_sf"/>
</dbReference>
<dbReference type="GO" id="GO:0016485">
    <property type="term" value="P:protein processing"/>
    <property type="evidence" value="ECO:0007669"/>
    <property type="project" value="TreeGrafter"/>
</dbReference>
<dbReference type="PANTHER" id="PTHR30302:SF1">
    <property type="entry name" value="HYDROGENASE 2 MATURATION PROTEASE"/>
    <property type="match status" value="1"/>
</dbReference>
<keyword evidence="3" id="KW-0064">Aspartyl protease</keyword>
<evidence type="ECO:0000256" key="2">
    <source>
        <dbReference type="ARBA" id="ARBA00022670"/>
    </source>
</evidence>
<dbReference type="PANTHER" id="PTHR30302">
    <property type="entry name" value="HYDROGENASE 1 MATURATION PROTEASE"/>
    <property type="match status" value="1"/>
</dbReference>
<dbReference type="Proteomes" id="UP000183788">
    <property type="component" value="Unassembled WGS sequence"/>
</dbReference>
<name>A0A1K1S5Z9_9BACT</name>
<keyword evidence="8" id="KW-1185">Reference proteome</keyword>
<protein>
    <submittedName>
        <fullName evidence="5">Hydrogenase maturation protease</fullName>
    </submittedName>
</protein>
<dbReference type="InterPro" id="IPR000671">
    <property type="entry name" value="Peptidase_A31"/>
</dbReference>
<dbReference type="CDD" id="cd00518">
    <property type="entry name" value="H2MP"/>
    <property type="match status" value="1"/>
</dbReference>
<dbReference type="SUPFAM" id="SSF53163">
    <property type="entry name" value="HybD-like"/>
    <property type="match status" value="1"/>
</dbReference>
<evidence type="ECO:0000256" key="3">
    <source>
        <dbReference type="ARBA" id="ARBA00022750"/>
    </source>
</evidence>
<gene>
    <name evidence="5" type="ORF">SAMN05661012_04830</name>
    <name evidence="6" type="ORF">SR876_11810</name>
</gene>
<dbReference type="Pfam" id="PF01750">
    <property type="entry name" value="HycI"/>
    <property type="match status" value="1"/>
</dbReference>
<dbReference type="NCBIfam" id="TIGR00072">
    <property type="entry name" value="hydrog_prot"/>
    <property type="match status" value="1"/>
</dbReference>
<evidence type="ECO:0000313" key="6">
    <source>
        <dbReference type="EMBL" id="WQG92192.1"/>
    </source>
</evidence>
<reference evidence="6 8" key="2">
    <citation type="submission" date="2023-11" db="EMBL/GenBank/DDBJ databases">
        <title>MicrobeMod: A computational toolkit for identifying prokaryotic methylation and restriction-modification with nanopore sequencing.</title>
        <authorList>
            <person name="Crits-Christoph A."/>
            <person name="Kang S.C."/>
            <person name="Lee H."/>
            <person name="Ostrov N."/>
        </authorList>
    </citation>
    <scope>NUCLEOTIDE SEQUENCE [LARGE SCALE GENOMIC DNA]</scope>
    <source>
        <strain evidence="6 8">ATCC 23090</strain>
    </source>
</reference>
<dbReference type="OrthoDB" id="9794619at2"/>
<dbReference type="GO" id="GO:0008047">
    <property type="term" value="F:enzyme activator activity"/>
    <property type="evidence" value="ECO:0007669"/>
    <property type="project" value="InterPro"/>
</dbReference>
<dbReference type="RefSeq" id="WP_072363794.1">
    <property type="nucleotide sequence ID" value="NZ_CBHWAX010000171.1"/>
</dbReference>
<dbReference type="STRING" id="1004.SAMN05661012_04830"/>
<accession>A0A1K1S5Z9</accession>
<keyword evidence="2 5" id="KW-0645">Protease</keyword>
<dbReference type="GO" id="GO:0004190">
    <property type="term" value="F:aspartic-type endopeptidase activity"/>
    <property type="evidence" value="ECO:0007669"/>
    <property type="project" value="UniProtKB-KW"/>
</dbReference>
<dbReference type="Gene3D" id="3.40.50.1450">
    <property type="entry name" value="HybD-like"/>
    <property type="match status" value="1"/>
</dbReference>
<dbReference type="EMBL" id="CP140154">
    <property type="protein sequence ID" value="WQG92192.1"/>
    <property type="molecule type" value="Genomic_DNA"/>
</dbReference>
<keyword evidence="4" id="KW-0378">Hydrolase</keyword>
<evidence type="ECO:0000313" key="5">
    <source>
        <dbReference type="EMBL" id="SFW79777.1"/>
    </source>
</evidence>
<reference evidence="5 7" key="1">
    <citation type="submission" date="2016-11" db="EMBL/GenBank/DDBJ databases">
        <authorList>
            <person name="Jaros S."/>
            <person name="Januszkiewicz K."/>
            <person name="Wedrychowicz H."/>
        </authorList>
    </citation>
    <scope>NUCLEOTIDE SEQUENCE [LARGE SCALE GENOMIC DNA]</scope>
    <source>
        <strain evidence="5 7">DSM 784</strain>
    </source>
</reference>